<dbReference type="EMBL" id="CP099799">
    <property type="protein sequence ID" value="USS01479.1"/>
    <property type="molecule type" value="Genomic_DNA"/>
</dbReference>
<dbReference type="GO" id="GO:0005525">
    <property type="term" value="F:GTP binding"/>
    <property type="evidence" value="ECO:0007669"/>
    <property type="project" value="UniProtKB-KW"/>
</dbReference>
<evidence type="ECO:0000259" key="8">
    <source>
        <dbReference type="Pfam" id="PF00483"/>
    </source>
</evidence>
<sequence length="352" mass="40462">MLCAVIMAGGRGTRFWPLSTDNKPKQFLSLIDEETMIQKTINRILPIIPLERIFVCTGKKYVNLVKEQLPNLPERNIIVEPEGKNTAPCIALSALTIKRYYGDSTMVVLPSDHLIREENKFREILIKADNFLKKHNKGLMTLGMHPDRPETGYGYINCGKEIDDDINKVEAFVEKPNKEKAEEYLKLGGYLWNGGMFLWKVNTILDEIKKYIPNTYEALQAMQNIDEEDIERFVNQQYQKVDEISIDYAVLEKSDDIYVIKSDIGWDDIGTWRAIERYREKDGYNNIYFNNTVSIDSSNNMVIGNHNNNVVMIGVSNVATIVSDEGIYVINRELLDDVKDFKEGIKNNNNTK</sequence>
<dbReference type="InterPro" id="IPR051161">
    <property type="entry name" value="Mannose-6P_isomerase_type2"/>
</dbReference>
<keyword evidence="5" id="KW-0547">Nucleotide-binding</keyword>
<evidence type="ECO:0000256" key="4">
    <source>
        <dbReference type="ARBA" id="ARBA00022695"/>
    </source>
</evidence>
<keyword evidence="3" id="KW-0808">Transferase</keyword>
<keyword evidence="12" id="KW-1185">Reference proteome</keyword>
<evidence type="ECO:0000256" key="2">
    <source>
        <dbReference type="ARBA" id="ARBA00012387"/>
    </source>
</evidence>
<evidence type="ECO:0000313" key="11">
    <source>
        <dbReference type="Proteomes" id="UP000280586"/>
    </source>
</evidence>
<accession>A0A9N7JM68</accession>
<dbReference type="GeneID" id="303561203"/>
<evidence type="ECO:0000256" key="1">
    <source>
        <dbReference type="ARBA" id="ARBA00006115"/>
    </source>
</evidence>
<dbReference type="FunFam" id="3.90.550.10:FF:000046">
    <property type="entry name" value="Mannose-1-phosphate guanylyltransferase (GDP)"/>
    <property type="match status" value="1"/>
</dbReference>
<dbReference type="InterPro" id="IPR005835">
    <property type="entry name" value="NTP_transferase_dom"/>
</dbReference>
<evidence type="ECO:0000256" key="5">
    <source>
        <dbReference type="ARBA" id="ARBA00022741"/>
    </source>
</evidence>
<dbReference type="InterPro" id="IPR049577">
    <property type="entry name" value="GMPP_N"/>
</dbReference>
<dbReference type="Proteomes" id="UP000280586">
    <property type="component" value="Chromosome"/>
</dbReference>
<dbReference type="Pfam" id="PF00483">
    <property type="entry name" value="NTP_transferase"/>
    <property type="match status" value="1"/>
</dbReference>
<reference evidence="9 11" key="1">
    <citation type="submission" date="2017-09" db="EMBL/GenBank/DDBJ databases">
        <authorList>
            <person name="Thomas P."/>
            <person name="Seyboldt C."/>
        </authorList>
    </citation>
    <scope>NUCLEOTIDE SEQUENCE [LARGE SCALE GENOMIC DNA]</scope>
    <source>
        <strain evidence="9 11">DSM 7534</strain>
    </source>
</reference>
<evidence type="ECO:0000256" key="7">
    <source>
        <dbReference type="ARBA" id="ARBA00047343"/>
    </source>
</evidence>
<comment type="similarity">
    <text evidence="1">Belongs to the mannose-6-phosphate isomerase type 2 family.</text>
</comment>
<gene>
    <name evidence="9" type="ORF">CP523_10960</name>
    <name evidence="10" type="ORF">NH397_03305</name>
</gene>
<dbReference type="CDD" id="cd02509">
    <property type="entry name" value="GDP-M1P_Guanylyltransferase"/>
    <property type="match status" value="1"/>
</dbReference>
<comment type="catalytic activity">
    <reaction evidence="7">
        <text>alpha-D-mannose 1-phosphate + GTP + H(+) = GDP-alpha-D-mannose + diphosphate</text>
        <dbReference type="Rhea" id="RHEA:15229"/>
        <dbReference type="ChEBI" id="CHEBI:15378"/>
        <dbReference type="ChEBI" id="CHEBI:33019"/>
        <dbReference type="ChEBI" id="CHEBI:37565"/>
        <dbReference type="ChEBI" id="CHEBI:57527"/>
        <dbReference type="ChEBI" id="CHEBI:58409"/>
        <dbReference type="EC" id="2.7.7.13"/>
    </reaction>
</comment>
<evidence type="ECO:0000313" key="10">
    <source>
        <dbReference type="EMBL" id="USS01479.1"/>
    </source>
</evidence>
<evidence type="ECO:0000256" key="3">
    <source>
        <dbReference type="ARBA" id="ARBA00022679"/>
    </source>
</evidence>
<dbReference type="GO" id="GO:0009298">
    <property type="term" value="P:GDP-mannose biosynthetic process"/>
    <property type="evidence" value="ECO:0007669"/>
    <property type="project" value="TreeGrafter"/>
</dbReference>
<protein>
    <recommendedName>
        <fullName evidence="2">mannose-1-phosphate guanylyltransferase</fullName>
        <ecNumber evidence="2">2.7.7.13</ecNumber>
    </recommendedName>
</protein>
<keyword evidence="4 9" id="KW-0548">Nucleotidyltransferase</keyword>
<dbReference type="AlphaFoldDB" id="A0A9N7JM68"/>
<dbReference type="EC" id="2.7.7.13" evidence="2"/>
<dbReference type="EMBL" id="CP023671">
    <property type="protein sequence ID" value="AYE34885.1"/>
    <property type="molecule type" value="Genomic_DNA"/>
</dbReference>
<evidence type="ECO:0000313" key="9">
    <source>
        <dbReference type="EMBL" id="AYE34885.1"/>
    </source>
</evidence>
<evidence type="ECO:0000313" key="12">
    <source>
        <dbReference type="Proteomes" id="UP001055437"/>
    </source>
</evidence>
<proteinExistence type="inferred from homology"/>
<dbReference type="GO" id="GO:0004475">
    <property type="term" value="F:mannose-1-phosphate guanylyltransferase (GTP) activity"/>
    <property type="evidence" value="ECO:0007669"/>
    <property type="project" value="UniProtKB-EC"/>
</dbReference>
<name>A0A9N7JM68_CLOSE</name>
<dbReference type="Proteomes" id="UP001055437">
    <property type="component" value="Chromosome"/>
</dbReference>
<dbReference type="RefSeq" id="WP_066677658.1">
    <property type="nucleotide sequence ID" value="NZ_CABMIZ010000029.1"/>
</dbReference>
<organism evidence="9 11">
    <name type="scientific">Clostridium septicum</name>
    <dbReference type="NCBI Taxonomy" id="1504"/>
    <lineage>
        <taxon>Bacteria</taxon>
        <taxon>Bacillati</taxon>
        <taxon>Bacillota</taxon>
        <taxon>Clostridia</taxon>
        <taxon>Eubacteriales</taxon>
        <taxon>Clostridiaceae</taxon>
        <taxon>Clostridium</taxon>
    </lineage>
</organism>
<dbReference type="PANTHER" id="PTHR46390">
    <property type="entry name" value="MANNOSE-1-PHOSPHATE GUANYLYLTRANSFERASE"/>
    <property type="match status" value="1"/>
</dbReference>
<dbReference type="InterPro" id="IPR029044">
    <property type="entry name" value="Nucleotide-diphossugar_trans"/>
</dbReference>
<feature type="domain" description="Nucleotidyl transferase" evidence="8">
    <location>
        <begin position="4"/>
        <end position="278"/>
    </location>
</feature>
<dbReference type="PANTHER" id="PTHR46390:SF1">
    <property type="entry name" value="MANNOSE-1-PHOSPHATE GUANYLYLTRANSFERASE"/>
    <property type="match status" value="1"/>
</dbReference>
<dbReference type="KEGG" id="csep:CP523_10960"/>
<reference evidence="10" key="2">
    <citation type="submission" date="2022-06" db="EMBL/GenBank/DDBJ databases">
        <authorList>
            <person name="Holder M.E."/>
            <person name="Ajami N.J."/>
            <person name="Petrosino J.F."/>
        </authorList>
    </citation>
    <scope>NUCLEOTIDE SEQUENCE</scope>
    <source>
        <strain evidence="10">RMA 8861</strain>
    </source>
</reference>
<dbReference type="OrthoDB" id="9806359at2"/>
<dbReference type="SUPFAM" id="SSF159283">
    <property type="entry name" value="Guanosine diphospho-D-mannose pyrophosphorylase/mannose-6-phosphate isomerase linker domain"/>
    <property type="match status" value="1"/>
</dbReference>
<dbReference type="SUPFAM" id="SSF53448">
    <property type="entry name" value="Nucleotide-diphospho-sugar transferases"/>
    <property type="match status" value="1"/>
</dbReference>
<evidence type="ECO:0000256" key="6">
    <source>
        <dbReference type="ARBA" id="ARBA00023134"/>
    </source>
</evidence>
<dbReference type="Gene3D" id="3.90.550.10">
    <property type="entry name" value="Spore Coat Polysaccharide Biosynthesis Protein SpsA, Chain A"/>
    <property type="match status" value="1"/>
</dbReference>
<keyword evidence="6" id="KW-0342">GTP-binding</keyword>